<proteinExistence type="predicted"/>
<evidence type="ECO:0000313" key="7">
    <source>
        <dbReference type="Proteomes" id="UP001500967"/>
    </source>
</evidence>
<evidence type="ECO:0000259" key="5">
    <source>
        <dbReference type="PROSITE" id="PS50977"/>
    </source>
</evidence>
<keyword evidence="7" id="KW-1185">Reference proteome</keyword>
<dbReference type="Gene3D" id="1.10.357.10">
    <property type="entry name" value="Tetracycline Repressor, domain 2"/>
    <property type="match status" value="1"/>
</dbReference>
<dbReference type="EMBL" id="BAAAGX010000046">
    <property type="protein sequence ID" value="GAA0284258.1"/>
    <property type="molecule type" value="Genomic_DNA"/>
</dbReference>
<organism evidence="6 7">
    <name type="scientific">Cryptosporangium japonicum</name>
    <dbReference type="NCBI Taxonomy" id="80872"/>
    <lineage>
        <taxon>Bacteria</taxon>
        <taxon>Bacillati</taxon>
        <taxon>Actinomycetota</taxon>
        <taxon>Actinomycetes</taxon>
        <taxon>Cryptosporangiales</taxon>
        <taxon>Cryptosporangiaceae</taxon>
        <taxon>Cryptosporangium</taxon>
    </lineage>
</organism>
<accession>A0ABN0VB37</accession>
<feature type="DNA-binding region" description="H-T-H motif" evidence="4">
    <location>
        <begin position="43"/>
        <end position="62"/>
    </location>
</feature>
<reference evidence="6 7" key="1">
    <citation type="journal article" date="2019" name="Int. J. Syst. Evol. Microbiol.">
        <title>The Global Catalogue of Microorganisms (GCM) 10K type strain sequencing project: providing services to taxonomists for standard genome sequencing and annotation.</title>
        <authorList>
            <consortium name="The Broad Institute Genomics Platform"/>
            <consortium name="The Broad Institute Genome Sequencing Center for Infectious Disease"/>
            <person name="Wu L."/>
            <person name="Ma J."/>
        </authorList>
    </citation>
    <scope>NUCLEOTIDE SEQUENCE [LARGE SCALE GENOMIC DNA]</scope>
    <source>
        <strain evidence="6 7">JCM 10425</strain>
    </source>
</reference>
<sequence>MTSEIPSVWARPKRGREQPALSREQIVAEAVKLLDSEGLDALSMRNLGKQLGAGATSLYRHVASKDELIEFVIDEVYGEVDAFSVDAEWRAGLTACAHSVRAMVTRHPWVAAVLGQVGLSYLGPNVMRLSNHMLGLFEKAGFSLAEAEKALSALLAYVIGAGVSEAAWLTSLTRSGLTEEEWNERLKPITLAAAAPYPRLVAAFSAADDGADQDAFDYGLETMLDGLAAKLT</sequence>
<dbReference type="Proteomes" id="UP001500967">
    <property type="component" value="Unassembled WGS sequence"/>
</dbReference>
<dbReference type="PANTHER" id="PTHR30055">
    <property type="entry name" value="HTH-TYPE TRANSCRIPTIONAL REGULATOR RUTR"/>
    <property type="match status" value="1"/>
</dbReference>
<evidence type="ECO:0000256" key="1">
    <source>
        <dbReference type="ARBA" id="ARBA00023015"/>
    </source>
</evidence>
<feature type="domain" description="HTH tetR-type" evidence="5">
    <location>
        <begin position="20"/>
        <end position="80"/>
    </location>
</feature>
<dbReference type="PANTHER" id="PTHR30055:SF151">
    <property type="entry name" value="TRANSCRIPTIONAL REGULATORY PROTEIN"/>
    <property type="match status" value="1"/>
</dbReference>
<comment type="caution">
    <text evidence="6">The sequence shown here is derived from an EMBL/GenBank/DDBJ whole genome shotgun (WGS) entry which is preliminary data.</text>
</comment>
<dbReference type="SUPFAM" id="SSF48498">
    <property type="entry name" value="Tetracyclin repressor-like, C-terminal domain"/>
    <property type="match status" value="1"/>
</dbReference>
<dbReference type="InterPro" id="IPR050109">
    <property type="entry name" value="HTH-type_TetR-like_transc_reg"/>
</dbReference>
<gene>
    <name evidence="6" type="ORF">GCM10009539_85510</name>
</gene>
<evidence type="ECO:0000256" key="4">
    <source>
        <dbReference type="PROSITE-ProRule" id="PRU00335"/>
    </source>
</evidence>
<keyword evidence="3" id="KW-0804">Transcription</keyword>
<dbReference type="Gene3D" id="1.10.10.60">
    <property type="entry name" value="Homeodomain-like"/>
    <property type="match status" value="1"/>
</dbReference>
<dbReference type="Pfam" id="PF00440">
    <property type="entry name" value="TetR_N"/>
    <property type="match status" value="1"/>
</dbReference>
<dbReference type="SUPFAM" id="SSF46689">
    <property type="entry name" value="Homeodomain-like"/>
    <property type="match status" value="1"/>
</dbReference>
<dbReference type="PROSITE" id="PS50977">
    <property type="entry name" value="HTH_TETR_2"/>
    <property type="match status" value="1"/>
</dbReference>
<keyword evidence="1" id="KW-0805">Transcription regulation</keyword>
<evidence type="ECO:0000256" key="3">
    <source>
        <dbReference type="ARBA" id="ARBA00023163"/>
    </source>
</evidence>
<dbReference type="Pfam" id="PF02909">
    <property type="entry name" value="TetR_C_1"/>
    <property type="match status" value="1"/>
</dbReference>
<dbReference type="InterPro" id="IPR036271">
    <property type="entry name" value="Tet_transcr_reg_TetR-rel_C_sf"/>
</dbReference>
<dbReference type="InterPro" id="IPR001647">
    <property type="entry name" value="HTH_TetR"/>
</dbReference>
<dbReference type="RefSeq" id="WP_344654683.1">
    <property type="nucleotide sequence ID" value="NZ_BAAAGX010000046.1"/>
</dbReference>
<keyword evidence="2 4" id="KW-0238">DNA-binding</keyword>
<evidence type="ECO:0000313" key="6">
    <source>
        <dbReference type="EMBL" id="GAA0284258.1"/>
    </source>
</evidence>
<name>A0ABN0VB37_9ACTN</name>
<evidence type="ECO:0000256" key="2">
    <source>
        <dbReference type="ARBA" id="ARBA00023125"/>
    </source>
</evidence>
<dbReference type="InterPro" id="IPR004111">
    <property type="entry name" value="Repressor_TetR_C"/>
</dbReference>
<dbReference type="PROSITE" id="PS01081">
    <property type="entry name" value="HTH_TETR_1"/>
    <property type="match status" value="1"/>
</dbReference>
<dbReference type="InterPro" id="IPR009057">
    <property type="entry name" value="Homeodomain-like_sf"/>
</dbReference>
<protein>
    <submittedName>
        <fullName evidence="6">TetR/AcrR family transcriptional regulator C-terminal domain-containing protein</fullName>
    </submittedName>
</protein>
<dbReference type="InterPro" id="IPR023772">
    <property type="entry name" value="DNA-bd_HTH_TetR-type_CS"/>
</dbReference>